<keyword evidence="1 5" id="KW-0963">Cytoplasm</keyword>
<dbReference type="GO" id="GO:0005737">
    <property type="term" value="C:cytoplasm"/>
    <property type="evidence" value="ECO:0007669"/>
    <property type="project" value="UniProtKB-SubCell"/>
</dbReference>
<evidence type="ECO:0000313" key="9">
    <source>
        <dbReference type="EMBL" id="MDF1610969.1"/>
    </source>
</evidence>
<dbReference type="InterPro" id="IPR025824">
    <property type="entry name" value="OB-fold_nuc-bd_dom"/>
</dbReference>
<accession>A0AAE3NYJ1</accession>
<evidence type="ECO:0000256" key="4">
    <source>
        <dbReference type="ARBA" id="ARBA00022839"/>
    </source>
</evidence>
<keyword evidence="4 5" id="KW-0269">Exonuclease</keyword>
<keyword evidence="2 5" id="KW-0540">Nuclease</keyword>
<evidence type="ECO:0000256" key="5">
    <source>
        <dbReference type="HAMAP-Rule" id="MF_00378"/>
    </source>
</evidence>
<dbReference type="EC" id="3.1.11.6" evidence="5"/>
<dbReference type="GO" id="GO:0008855">
    <property type="term" value="F:exodeoxyribonuclease VII activity"/>
    <property type="evidence" value="ECO:0007669"/>
    <property type="project" value="UniProtKB-UniRule"/>
</dbReference>
<keyword evidence="10" id="KW-1185">Reference proteome</keyword>
<comment type="caution">
    <text evidence="9">The sequence shown here is derived from an EMBL/GenBank/DDBJ whole genome shotgun (WGS) entry which is preliminary data.</text>
</comment>
<dbReference type="EMBL" id="JARGDL010000002">
    <property type="protein sequence ID" value="MDF1610969.1"/>
    <property type="molecule type" value="Genomic_DNA"/>
</dbReference>
<comment type="subcellular location">
    <subcellularLocation>
        <location evidence="5 6">Cytoplasm</location>
    </subcellularLocation>
</comment>
<feature type="domain" description="OB-fold nucleic acid binding" evidence="8">
    <location>
        <begin position="5"/>
        <end position="97"/>
    </location>
</feature>
<dbReference type="GO" id="GO:0009318">
    <property type="term" value="C:exodeoxyribonuclease VII complex"/>
    <property type="evidence" value="ECO:0007669"/>
    <property type="project" value="UniProtKB-UniRule"/>
</dbReference>
<dbReference type="HAMAP" id="MF_00378">
    <property type="entry name" value="Exonuc_7_L"/>
    <property type="match status" value="1"/>
</dbReference>
<evidence type="ECO:0000259" key="8">
    <source>
        <dbReference type="Pfam" id="PF13742"/>
    </source>
</evidence>
<sequence>MNDILSVSEITGQIKETLENNFFDVNVIGEISNFKQHVSGHWYFTLKDNNAQINCTMWRGLNNYVFFTPQDGIKVIVSGRITVYPPRGNYQIDVKSMKAAGVGELQAAFEKLKQKLEAEGLFDEKYKKEIPQFPQKIGIVTAIDGAALQDIISIATRRFPLLELIICPTKVQGEGAAEDIVNSIKLFNKLNNVDLIIVGRGGGSLEDLWAFNEEIVARAIFESEIPIISAVGHEVDTTIADYVADLRAATPSAAIELATPNRNDILNYLEQYIQNLNVTLNEKINEYYELINDLTKSYGFKQTEDQLKNYYQTLDNLTYILNKEISSKVNNYFHILDLQNSKLNSFDIDNILKRGFSYIIQDDKVIPRLKNFNEQNSFTIKFYDGDIKINGEEKRK</sequence>
<comment type="subunit">
    <text evidence="5">Heterooligomer composed of large and small subunits.</text>
</comment>
<feature type="domain" description="Exonuclease VII large subunit C-terminal" evidence="7">
    <location>
        <begin position="121"/>
        <end position="331"/>
    </location>
</feature>
<dbReference type="AlphaFoldDB" id="A0AAE3NYJ1"/>
<dbReference type="GO" id="GO:0003676">
    <property type="term" value="F:nucleic acid binding"/>
    <property type="evidence" value="ECO:0007669"/>
    <property type="project" value="InterPro"/>
</dbReference>
<comment type="function">
    <text evidence="5">Bidirectionally degrades single-stranded DNA into large acid-insoluble oligonucleotides, which are then degraded further into small acid-soluble oligonucleotides.</text>
</comment>
<organism evidence="9 10">
    <name type="scientific">Stygiobacter electus</name>
    <dbReference type="NCBI Taxonomy" id="3032292"/>
    <lineage>
        <taxon>Bacteria</taxon>
        <taxon>Pseudomonadati</taxon>
        <taxon>Ignavibacteriota</taxon>
        <taxon>Ignavibacteria</taxon>
        <taxon>Ignavibacteriales</taxon>
        <taxon>Melioribacteraceae</taxon>
        <taxon>Stygiobacter</taxon>
    </lineage>
</organism>
<dbReference type="InterPro" id="IPR020579">
    <property type="entry name" value="Exonuc_VII_lsu_C"/>
</dbReference>
<evidence type="ECO:0000259" key="7">
    <source>
        <dbReference type="Pfam" id="PF02601"/>
    </source>
</evidence>
<proteinExistence type="inferred from homology"/>
<dbReference type="CDD" id="cd04489">
    <property type="entry name" value="ExoVII_LU_OBF"/>
    <property type="match status" value="1"/>
</dbReference>
<dbReference type="NCBIfam" id="TIGR00237">
    <property type="entry name" value="xseA"/>
    <property type="match status" value="1"/>
</dbReference>
<dbReference type="PANTHER" id="PTHR30008:SF0">
    <property type="entry name" value="EXODEOXYRIBONUCLEASE 7 LARGE SUBUNIT"/>
    <property type="match status" value="1"/>
</dbReference>
<dbReference type="GO" id="GO:0006308">
    <property type="term" value="P:DNA catabolic process"/>
    <property type="evidence" value="ECO:0007669"/>
    <property type="project" value="UniProtKB-UniRule"/>
</dbReference>
<keyword evidence="3 5" id="KW-0378">Hydrolase</keyword>
<dbReference type="RefSeq" id="WP_321534735.1">
    <property type="nucleotide sequence ID" value="NZ_JARGDL010000002.1"/>
</dbReference>
<evidence type="ECO:0000313" key="10">
    <source>
        <dbReference type="Proteomes" id="UP001221302"/>
    </source>
</evidence>
<evidence type="ECO:0000256" key="3">
    <source>
        <dbReference type="ARBA" id="ARBA00022801"/>
    </source>
</evidence>
<gene>
    <name evidence="5 9" type="primary">xseA</name>
    <name evidence="9" type="ORF">P0M35_02300</name>
</gene>
<name>A0AAE3NYJ1_9BACT</name>
<comment type="similarity">
    <text evidence="5 6">Belongs to the XseA family.</text>
</comment>
<dbReference type="PANTHER" id="PTHR30008">
    <property type="entry name" value="EXODEOXYRIBONUCLEASE 7 LARGE SUBUNIT"/>
    <property type="match status" value="1"/>
</dbReference>
<evidence type="ECO:0000256" key="6">
    <source>
        <dbReference type="RuleBase" id="RU004355"/>
    </source>
</evidence>
<protein>
    <recommendedName>
        <fullName evidence="5">Exodeoxyribonuclease 7 large subunit</fullName>
        <ecNumber evidence="5">3.1.11.6</ecNumber>
    </recommendedName>
    <alternativeName>
        <fullName evidence="5">Exodeoxyribonuclease VII large subunit</fullName>
        <shortName evidence="5">Exonuclease VII large subunit</shortName>
    </alternativeName>
</protein>
<dbReference type="InterPro" id="IPR003753">
    <property type="entry name" value="Exonuc_VII_L"/>
</dbReference>
<reference evidence="9" key="1">
    <citation type="submission" date="2023-03" db="EMBL/GenBank/DDBJ databases">
        <title>Stygiobacter electus gen. nov., sp. nov., facultatively anaerobic thermotolerant bacterium of the class Ignavibacteria from a well of Yessentuki mineral water deposit.</title>
        <authorList>
            <person name="Podosokorskaya O.A."/>
            <person name="Elcheninov A.G."/>
            <person name="Petrova N.F."/>
            <person name="Zavarzina D.G."/>
            <person name="Kublanov I.V."/>
            <person name="Merkel A.Y."/>
        </authorList>
    </citation>
    <scope>NUCLEOTIDE SEQUENCE</scope>
    <source>
        <strain evidence="9">09-Me</strain>
    </source>
</reference>
<dbReference type="Pfam" id="PF13742">
    <property type="entry name" value="tRNA_anti_2"/>
    <property type="match status" value="1"/>
</dbReference>
<dbReference type="Proteomes" id="UP001221302">
    <property type="component" value="Unassembled WGS sequence"/>
</dbReference>
<dbReference type="Pfam" id="PF02601">
    <property type="entry name" value="Exonuc_VII_L"/>
    <property type="match status" value="1"/>
</dbReference>
<comment type="catalytic activity">
    <reaction evidence="5 6">
        <text>Exonucleolytic cleavage in either 5'- to 3'- or 3'- to 5'-direction to yield nucleoside 5'-phosphates.</text>
        <dbReference type="EC" id="3.1.11.6"/>
    </reaction>
</comment>
<evidence type="ECO:0000256" key="1">
    <source>
        <dbReference type="ARBA" id="ARBA00022490"/>
    </source>
</evidence>
<evidence type="ECO:0000256" key="2">
    <source>
        <dbReference type="ARBA" id="ARBA00022722"/>
    </source>
</evidence>